<dbReference type="PANTHER" id="PTHR43245">
    <property type="entry name" value="BIFUNCTIONAL POLYMYXIN RESISTANCE PROTEIN ARNA"/>
    <property type="match status" value="1"/>
</dbReference>
<dbReference type="STRING" id="231916.A0A409YNG6"/>
<proteinExistence type="inferred from homology"/>
<dbReference type="InterPro" id="IPR050177">
    <property type="entry name" value="Lipid_A_modif_metabolic_enz"/>
</dbReference>
<evidence type="ECO:0000259" key="3">
    <source>
        <dbReference type="Pfam" id="PF01073"/>
    </source>
</evidence>
<evidence type="ECO:0000313" key="4">
    <source>
        <dbReference type="EMBL" id="PPR04134.1"/>
    </source>
</evidence>
<reference evidence="4 5" key="1">
    <citation type="journal article" date="2018" name="Evol. Lett.">
        <title>Horizontal gene cluster transfer increased hallucinogenic mushroom diversity.</title>
        <authorList>
            <person name="Reynolds H.T."/>
            <person name="Vijayakumar V."/>
            <person name="Gluck-Thaler E."/>
            <person name="Korotkin H.B."/>
            <person name="Matheny P.B."/>
            <person name="Slot J.C."/>
        </authorList>
    </citation>
    <scope>NUCLEOTIDE SEQUENCE [LARGE SCALE GENOMIC DNA]</scope>
    <source>
        <strain evidence="4 5">SRW20</strain>
    </source>
</reference>
<dbReference type="Proteomes" id="UP000284706">
    <property type="component" value="Unassembled WGS sequence"/>
</dbReference>
<dbReference type="EMBL" id="NHYE01000670">
    <property type="protein sequence ID" value="PPR04134.1"/>
    <property type="molecule type" value="Genomic_DNA"/>
</dbReference>
<comment type="similarity">
    <text evidence="1">Belongs to the 3-beta-HSD family.</text>
</comment>
<sequence>MAKTSYLVIGGSGFLGSYIVQALVDRGEQCVAVYDLARPRGPDVIKGVTYFCGDILDEKKMVECLKETAASTVFHTVSPVHGLKESVYYKVNIEGTRAILSACQSIGVKCFIFTSSASVVWCDKDLSGLNEEEVAIPEKIYEAYNHTKGLAEKMALQANGVKSMKVAALRPCGMVGPRDRQAMWRLADAYNKGQHKYQMGNNKNLVDYSYVGNVADAHLLAADRLQETFSSPTGVDDVSGQAFFITDDKPRPYWDFPRMVFRELGDDGQGIVELPKWLCLILAFFSELWASIFGGLPGFPRFIVIIATQEQWFNIDKARRVLGYEPRIPLEEGVKLMVEVLVERERSQRTFGDGGIKEHSLDILLLHIYSPLNHSSRSPTPTSRSERKRGNVIRSLLVGSLPDDLAACIRTTTTANYSITLQPFRSRMRLDQHTSERYLVLGGAGFLGSHIVEALIGRGEPSVASFSQSPPADDDAIAGASYYTGDILDEEVLKDCLKRVTPTVVFHTVSPSVRNKGLKETAYYDVNVDGTKLVLNTCREMGVKVFVYTSSTSVVWSGQRLSGPNELEIKIPDKPFTIYAHSKGLAETMILRENGVHGMKTVALRPPGMIGRRDRLSMWRLTQAYEKGQHKYQMGDNTNLVDYSYVGNIADAHVLAADRLTAASISQTSVDGVSGQAFFLSDGKPRPYWDFPRLVWKLLGDDGKNVVVLPRWLCFIVAFFAEFLSNFSGKAPTFSRFAVAYSTTEQWYNIDKARRLLGYEPRVPLEEGIAIMVDWWKARGAKQYTEKMEAKKSR</sequence>
<evidence type="ECO:0000313" key="5">
    <source>
        <dbReference type="Proteomes" id="UP000284706"/>
    </source>
</evidence>
<dbReference type="PANTHER" id="PTHR43245:SF51">
    <property type="entry name" value="SHORT CHAIN DEHYDROGENASE_REDUCTASE FAMILY 42E, MEMBER 2"/>
    <property type="match status" value="1"/>
</dbReference>
<dbReference type="InParanoid" id="A0A409YNG6"/>
<dbReference type="GO" id="GO:0006694">
    <property type="term" value="P:steroid biosynthetic process"/>
    <property type="evidence" value="ECO:0007669"/>
    <property type="project" value="InterPro"/>
</dbReference>
<evidence type="ECO:0000256" key="1">
    <source>
        <dbReference type="ARBA" id="ARBA00009219"/>
    </source>
</evidence>
<feature type="domain" description="3-beta hydroxysteroid dehydrogenase/isomerase" evidence="3">
    <location>
        <begin position="439"/>
        <end position="711"/>
    </location>
</feature>
<dbReference type="Pfam" id="PF01073">
    <property type="entry name" value="3Beta_HSD"/>
    <property type="match status" value="2"/>
</dbReference>
<gene>
    <name evidence="4" type="ORF">CVT26_001326</name>
</gene>
<dbReference type="Gene3D" id="3.40.50.720">
    <property type="entry name" value="NAD(P)-binding Rossmann-like Domain"/>
    <property type="match status" value="2"/>
</dbReference>
<dbReference type="OrthoDB" id="10058185at2759"/>
<keyword evidence="2" id="KW-0560">Oxidoreductase</keyword>
<organism evidence="4 5">
    <name type="scientific">Gymnopilus dilepis</name>
    <dbReference type="NCBI Taxonomy" id="231916"/>
    <lineage>
        <taxon>Eukaryota</taxon>
        <taxon>Fungi</taxon>
        <taxon>Dikarya</taxon>
        <taxon>Basidiomycota</taxon>
        <taxon>Agaricomycotina</taxon>
        <taxon>Agaricomycetes</taxon>
        <taxon>Agaricomycetidae</taxon>
        <taxon>Agaricales</taxon>
        <taxon>Agaricineae</taxon>
        <taxon>Hymenogastraceae</taxon>
        <taxon>Gymnopilus</taxon>
    </lineage>
</organism>
<comment type="caution">
    <text evidence="4">The sequence shown here is derived from an EMBL/GenBank/DDBJ whole genome shotgun (WGS) entry which is preliminary data.</text>
</comment>
<name>A0A409YNG6_9AGAR</name>
<dbReference type="InterPro" id="IPR036291">
    <property type="entry name" value="NAD(P)-bd_dom_sf"/>
</dbReference>
<keyword evidence="5" id="KW-1185">Reference proteome</keyword>
<dbReference type="AlphaFoldDB" id="A0A409YNG6"/>
<evidence type="ECO:0000256" key="2">
    <source>
        <dbReference type="ARBA" id="ARBA00023002"/>
    </source>
</evidence>
<protein>
    <recommendedName>
        <fullName evidence="3">3-beta hydroxysteroid dehydrogenase/isomerase domain-containing protein</fullName>
    </recommendedName>
</protein>
<dbReference type="GO" id="GO:0016616">
    <property type="term" value="F:oxidoreductase activity, acting on the CH-OH group of donors, NAD or NADP as acceptor"/>
    <property type="evidence" value="ECO:0007669"/>
    <property type="project" value="InterPro"/>
</dbReference>
<accession>A0A409YNG6</accession>
<feature type="domain" description="3-beta hydroxysteroid dehydrogenase/isomerase" evidence="3">
    <location>
        <begin position="7"/>
        <end position="275"/>
    </location>
</feature>
<dbReference type="InterPro" id="IPR002225">
    <property type="entry name" value="3Beta_OHSteriod_DH/Estase"/>
</dbReference>
<dbReference type="SUPFAM" id="SSF51735">
    <property type="entry name" value="NAD(P)-binding Rossmann-fold domains"/>
    <property type="match status" value="2"/>
</dbReference>